<proteinExistence type="predicted"/>
<gene>
    <name evidence="1" type="ORF">PBI_LIZLEMON_78</name>
</gene>
<name>A0A076YP97_9CAUD</name>
<evidence type="ECO:0000313" key="1">
    <source>
        <dbReference type="EMBL" id="AIK68852.1"/>
    </source>
</evidence>
<dbReference type="EMBL" id="KM101117">
    <property type="protein sequence ID" value="AIK68852.1"/>
    <property type="molecule type" value="Genomic_DNA"/>
</dbReference>
<sequence>MWCMYGGTDPPPEKGHTMSNATTIHLAATYAAEGGGPAAVLPEIDPAQLSNPDTAAMALLFNGEVWLIADANGQVYAEATNPADLAGWLTEYTQSLGRMHERGEL</sequence>
<evidence type="ECO:0000313" key="2">
    <source>
        <dbReference type="Proteomes" id="UP000230449"/>
    </source>
</evidence>
<protein>
    <submittedName>
        <fullName evidence="1">Uncharacterized protein</fullName>
    </submittedName>
</protein>
<accession>A0A076YP97</accession>
<dbReference type="Proteomes" id="UP000230449">
    <property type="component" value="Segment"/>
</dbReference>
<reference evidence="1 2" key="1">
    <citation type="submission" date="2014-06" db="EMBL/GenBank/DDBJ databases">
        <authorList>
            <person name="Pfaffle P.K."/>
            <person name="Tobiason D.M."/>
            <person name="Arnold K."/>
            <person name="Ash A."/>
            <person name="Austin Q."/>
            <person name="Brahm K."/>
            <person name="Carberry B."/>
            <person name="Grant J."/>
            <person name="Leckie K."/>
            <person name="Meder A."/>
            <person name="Newsom A."/>
            <person name="Reinecke M."/>
            <person name="Rognrud K."/>
            <person name="Serrano M.G."/>
            <person name="Buck G."/>
            <person name="Lee V."/>
            <person name="Wang Y."/>
            <person name="Carvalho R."/>
            <person name="Voegtly L."/>
            <person name="Shi R."/>
            <person name="Duckworth R."/>
            <person name="Johnson A."/>
            <person name="Loviza R."/>
            <person name="Walstead R."/>
            <person name="Shah Z."/>
            <person name="Kiflezghi M."/>
            <person name="Wade K."/>
            <person name="Anders K.R."/>
            <person name="Braun M.A."/>
            <person name="Delesalle V.A."/>
            <person name="Hughes L.E."/>
            <person name="Ware V.C."/>
            <person name="Bradley K.W."/>
            <person name="Barker L.P."/>
            <person name="Asai D.J."/>
            <person name="Bowman C.A."/>
            <person name="Russell D.A."/>
            <person name="Pope W.H."/>
            <person name="Jacobs-Sera D."/>
            <person name="Hendrix R.W."/>
            <person name="Hatfull G.F."/>
        </authorList>
    </citation>
    <scope>NUCLEOTIDE SEQUENCE [LARGE SCALE GENOMIC DNA]</scope>
</reference>
<organism evidence="1 2">
    <name type="scientific">Mycobacterium phage LizLemon</name>
    <dbReference type="NCBI Taxonomy" id="1527533"/>
    <lineage>
        <taxon>Viruses</taxon>
        <taxon>Duplodnaviria</taxon>
        <taxon>Heunggongvirae</taxon>
        <taxon>Uroviricota</taxon>
        <taxon>Caudoviricetes</taxon>
        <taxon>Bclasvirinae</taxon>
        <taxon>Rosebushvirus</taxon>
        <taxon>Rosebushvirus rosebush</taxon>
    </lineage>
</organism>